<dbReference type="EMBL" id="CXST01000002">
    <property type="protein sequence ID" value="CTQ45873.1"/>
    <property type="molecule type" value="Genomic_DNA"/>
</dbReference>
<proteinExistence type="predicted"/>
<organism evidence="2 3">
    <name type="scientific">Roseibium aggregatum</name>
    <dbReference type="NCBI Taxonomy" id="187304"/>
    <lineage>
        <taxon>Bacteria</taxon>
        <taxon>Pseudomonadati</taxon>
        <taxon>Pseudomonadota</taxon>
        <taxon>Alphaproteobacteria</taxon>
        <taxon>Hyphomicrobiales</taxon>
        <taxon>Stappiaceae</taxon>
        <taxon>Roseibium</taxon>
    </lineage>
</organism>
<dbReference type="Proteomes" id="UP000048926">
    <property type="component" value="Unassembled WGS sequence"/>
</dbReference>
<gene>
    <name evidence="2" type="ORF">LAL4801_04328</name>
</gene>
<evidence type="ECO:0000313" key="3">
    <source>
        <dbReference type="Proteomes" id="UP000048926"/>
    </source>
</evidence>
<sequence length="56" mass="6124">MLSGAYCSVSGGKTKTRMATEGPIRAGRAGKRDGPQRRERTILNVQQWMELFGGVL</sequence>
<name>A0A0M6Y8K7_9HYPH</name>
<keyword evidence="3" id="KW-1185">Reference proteome</keyword>
<evidence type="ECO:0000313" key="2">
    <source>
        <dbReference type="EMBL" id="CTQ45873.1"/>
    </source>
</evidence>
<feature type="region of interest" description="Disordered" evidence="1">
    <location>
        <begin position="1"/>
        <end position="36"/>
    </location>
</feature>
<protein>
    <submittedName>
        <fullName evidence="2">Uncharacterized protein</fullName>
    </submittedName>
</protein>
<evidence type="ECO:0000256" key="1">
    <source>
        <dbReference type="SAM" id="MobiDB-lite"/>
    </source>
</evidence>
<reference evidence="3" key="1">
    <citation type="submission" date="2015-07" db="EMBL/GenBank/DDBJ databases">
        <authorList>
            <person name="Rodrigo-Torres Lidia"/>
            <person name="Arahal R.David."/>
        </authorList>
    </citation>
    <scope>NUCLEOTIDE SEQUENCE [LARGE SCALE GENOMIC DNA]</scope>
    <source>
        <strain evidence="3">CECT 4801</strain>
    </source>
</reference>
<accession>A0A0M6Y8K7</accession>
<dbReference type="AlphaFoldDB" id="A0A0M6Y8K7"/>